<evidence type="ECO:0000313" key="6">
    <source>
        <dbReference type="EMBL" id="SOE65672.1"/>
    </source>
</evidence>
<organism evidence="6 7">
    <name type="scientific">Caballeronia arationis</name>
    <dbReference type="NCBI Taxonomy" id="1777142"/>
    <lineage>
        <taxon>Bacteria</taxon>
        <taxon>Pseudomonadati</taxon>
        <taxon>Pseudomonadota</taxon>
        <taxon>Betaproteobacteria</taxon>
        <taxon>Burkholderiales</taxon>
        <taxon>Burkholderiaceae</taxon>
        <taxon>Caballeronia</taxon>
    </lineage>
</organism>
<evidence type="ECO:0000256" key="4">
    <source>
        <dbReference type="PROSITE-ProRule" id="PRU00473"/>
    </source>
</evidence>
<dbReference type="SUPFAM" id="SSF103088">
    <property type="entry name" value="OmpA-like"/>
    <property type="match status" value="1"/>
</dbReference>
<dbReference type="PANTHER" id="PTHR30329">
    <property type="entry name" value="STATOR ELEMENT OF FLAGELLAR MOTOR COMPLEX"/>
    <property type="match status" value="1"/>
</dbReference>
<dbReference type="AlphaFoldDB" id="A0A7Z7I5Q9"/>
<accession>A0A7Z7I5Q9</accession>
<dbReference type="Proteomes" id="UP000219522">
    <property type="component" value="Unassembled WGS sequence"/>
</dbReference>
<evidence type="ECO:0000259" key="5">
    <source>
        <dbReference type="PROSITE" id="PS51123"/>
    </source>
</evidence>
<dbReference type="PRINTS" id="PR01021">
    <property type="entry name" value="OMPADOMAIN"/>
</dbReference>
<dbReference type="Gene3D" id="3.30.1330.60">
    <property type="entry name" value="OmpA-like domain"/>
    <property type="match status" value="1"/>
</dbReference>
<evidence type="ECO:0000256" key="3">
    <source>
        <dbReference type="ARBA" id="ARBA00023237"/>
    </source>
</evidence>
<gene>
    <name evidence="6" type="ORF">SAMN05446927_2942</name>
</gene>
<dbReference type="InterPro" id="IPR036737">
    <property type="entry name" value="OmpA-like_sf"/>
</dbReference>
<dbReference type="PRINTS" id="PR01023">
    <property type="entry name" value="NAFLGMOTY"/>
</dbReference>
<evidence type="ECO:0000313" key="7">
    <source>
        <dbReference type="Proteomes" id="UP000219522"/>
    </source>
</evidence>
<proteinExistence type="predicted"/>
<dbReference type="PANTHER" id="PTHR30329:SF21">
    <property type="entry name" value="LIPOPROTEIN YIAD-RELATED"/>
    <property type="match status" value="1"/>
</dbReference>
<dbReference type="EMBL" id="OCSU01000001">
    <property type="protein sequence ID" value="SOE65672.1"/>
    <property type="molecule type" value="Genomic_DNA"/>
</dbReference>
<dbReference type="CDD" id="cd07185">
    <property type="entry name" value="OmpA_C-like"/>
    <property type="match status" value="1"/>
</dbReference>
<comment type="caution">
    <text evidence="6">The sequence shown here is derived from an EMBL/GenBank/DDBJ whole genome shotgun (WGS) entry which is preliminary data.</text>
</comment>
<evidence type="ECO:0000256" key="1">
    <source>
        <dbReference type="ARBA" id="ARBA00004442"/>
    </source>
</evidence>
<keyword evidence="3" id="KW-0998">Cell outer membrane</keyword>
<reference evidence="6 7" key="1">
    <citation type="submission" date="2017-09" db="EMBL/GenBank/DDBJ databases">
        <authorList>
            <person name="Varghese N."/>
            <person name="Submissions S."/>
        </authorList>
    </citation>
    <scope>NUCLEOTIDE SEQUENCE [LARGE SCALE GENOMIC DNA]</scope>
    <source>
        <strain evidence="6 7">OK806</strain>
    </source>
</reference>
<dbReference type="OrthoDB" id="9782229at2"/>
<name>A0A7Z7I5Q9_9BURK</name>
<sequence length="164" mass="17690">MSVFVAGCSSGLDRWREDALNARYGVVLHSGKDGVEIRMSDATLFDTDDATIRLTSAPMLDRAAALLKRSSRPILVEGHTDNEGTRAYNDSLSAARAEAVADALVARGVPAARIRTKGMAYLQPIASNDTPEGRALNRRVDILVKAETTETLVGPRKPTLSWLP</sequence>
<dbReference type="InterPro" id="IPR050330">
    <property type="entry name" value="Bact_OuterMem_StrucFunc"/>
</dbReference>
<dbReference type="RefSeq" id="WP_062632978.1">
    <property type="nucleotide sequence ID" value="NZ_FCOG02000006.1"/>
</dbReference>
<comment type="subcellular location">
    <subcellularLocation>
        <location evidence="1">Cell outer membrane</location>
    </subcellularLocation>
</comment>
<evidence type="ECO:0000256" key="2">
    <source>
        <dbReference type="ARBA" id="ARBA00023136"/>
    </source>
</evidence>
<feature type="domain" description="OmpA-like" evidence="5">
    <location>
        <begin position="32"/>
        <end position="148"/>
    </location>
</feature>
<dbReference type="PROSITE" id="PS51123">
    <property type="entry name" value="OMPA_2"/>
    <property type="match status" value="1"/>
</dbReference>
<keyword evidence="7" id="KW-1185">Reference proteome</keyword>
<dbReference type="GO" id="GO:0009279">
    <property type="term" value="C:cell outer membrane"/>
    <property type="evidence" value="ECO:0007669"/>
    <property type="project" value="UniProtKB-SubCell"/>
</dbReference>
<keyword evidence="2 4" id="KW-0472">Membrane</keyword>
<dbReference type="InterPro" id="IPR006664">
    <property type="entry name" value="OMP_bac"/>
</dbReference>
<protein>
    <submittedName>
        <fullName evidence="6">OmpA family protein</fullName>
    </submittedName>
</protein>
<dbReference type="Pfam" id="PF00691">
    <property type="entry name" value="OmpA"/>
    <property type="match status" value="1"/>
</dbReference>
<dbReference type="InterPro" id="IPR006665">
    <property type="entry name" value="OmpA-like"/>
</dbReference>